<comment type="caution">
    <text evidence="1">The sequence shown here is derived from an EMBL/GenBank/DDBJ whole genome shotgun (WGS) entry which is preliminary data.</text>
</comment>
<dbReference type="OrthoDB" id="14911at2759"/>
<gene>
    <name evidence="1" type="ORF">PHYPSEUDO_012397</name>
</gene>
<dbReference type="EMBL" id="JAGDFM010000599">
    <property type="protein sequence ID" value="KAG7376935.1"/>
    <property type="molecule type" value="Genomic_DNA"/>
</dbReference>
<proteinExistence type="predicted"/>
<reference evidence="1" key="1">
    <citation type="submission" date="2021-02" db="EMBL/GenBank/DDBJ databases">
        <authorList>
            <person name="Palmer J.M."/>
        </authorList>
    </citation>
    <scope>NUCLEOTIDE SEQUENCE</scope>
    <source>
        <strain evidence="1">SCRP734</strain>
    </source>
</reference>
<evidence type="ECO:0000313" key="2">
    <source>
        <dbReference type="Proteomes" id="UP000694044"/>
    </source>
</evidence>
<organism evidence="1 2">
    <name type="scientific">Phytophthora pseudosyringae</name>
    <dbReference type="NCBI Taxonomy" id="221518"/>
    <lineage>
        <taxon>Eukaryota</taxon>
        <taxon>Sar</taxon>
        <taxon>Stramenopiles</taxon>
        <taxon>Oomycota</taxon>
        <taxon>Peronosporomycetes</taxon>
        <taxon>Peronosporales</taxon>
        <taxon>Peronosporaceae</taxon>
        <taxon>Phytophthora</taxon>
    </lineage>
</organism>
<evidence type="ECO:0000313" key="1">
    <source>
        <dbReference type="EMBL" id="KAG7376935.1"/>
    </source>
</evidence>
<keyword evidence="2" id="KW-1185">Reference proteome</keyword>
<accession>A0A8T1V7K9</accession>
<name>A0A8T1V7K9_9STRA</name>
<dbReference type="Proteomes" id="UP000694044">
    <property type="component" value="Unassembled WGS sequence"/>
</dbReference>
<protein>
    <submittedName>
        <fullName evidence="1">Uncharacterized protein</fullName>
    </submittedName>
</protein>
<sequence length="100" mass="11228">MDTINHNSSAIRDAAGITYERKGWIDAHVRIYGPAAKDVASNFLARWNSDYLPCQGLDDDLFDYENPPYKKLPPLDYASSNTTAKLGKQSVQLVRTFSCK</sequence>
<dbReference type="AlphaFoldDB" id="A0A8T1V7K9"/>